<comment type="caution">
    <text evidence="1">The sequence shown here is derived from an EMBL/GenBank/DDBJ whole genome shotgun (WGS) entry which is preliminary data.</text>
</comment>
<evidence type="ECO:0000313" key="2">
    <source>
        <dbReference type="Proteomes" id="UP000626109"/>
    </source>
</evidence>
<protein>
    <submittedName>
        <fullName evidence="1">Uncharacterized protein</fullName>
    </submittedName>
</protein>
<dbReference type="EMBL" id="CAJNNW010000053">
    <property type="protein sequence ID" value="CAE8622682.1"/>
    <property type="molecule type" value="Genomic_DNA"/>
</dbReference>
<accession>A0A813GC41</accession>
<proteinExistence type="predicted"/>
<gene>
    <name evidence="1" type="ORF">PGLA2088_LOCUS88</name>
</gene>
<evidence type="ECO:0000313" key="1">
    <source>
        <dbReference type="EMBL" id="CAE8622682.1"/>
    </source>
</evidence>
<dbReference type="Proteomes" id="UP000626109">
    <property type="component" value="Unassembled WGS sequence"/>
</dbReference>
<name>A0A813GC41_POLGL</name>
<reference evidence="1" key="1">
    <citation type="submission" date="2021-02" db="EMBL/GenBank/DDBJ databases">
        <authorList>
            <person name="Dougan E. K."/>
            <person name="Rhodes N."/>
            <person name="Thang M."/>
            <person name="Chan C."/>
        </authorList>
    </citation>
    <scope>NUCLEOTIDE SEQUENCE</scope>
</reference>
<organism evidence="1 2">
    <name type="scientific">Polarella glacialis</name>
    <name type="common">Dinoflagellate</name>
    <dbReference type="NCBI Taxonomy" id="89957"/>
    <lineage>
        <taxon>Eukaryota</taxon>
        <taxon>Sar</taxon>
        <taxon>Alveolata</taxon>
        <taxon>Dinophyceae</taxon>
        <taxon>Suessiales</taxon>
        <taxon>Suessiaceae</taxon>
        <taxon>Polarella</taxon>
    </lineage>
</organism>
<feature type="non-terminal residue" evidence="1">
    <location>
        <position position="283"/>
    </location>
</feature>
<dbReference type="AlphaFoldDB" id="A0A813GC41"/>
<sequence>MGARGGPVYRTQSHHVWAGPDGSRGHQLSVFFSAKTLDLVATVPAAFGDTIAQFELPHLCDARPHEDPNVEAWLERWLDGVVGSKEAEDAEVMTLEGSCLAALSELAAERPEVCPLLQAQLRCFEVSLGSWLEQWPLAEPKRKGLSGGFLTAEEMELELYAALALLPGLVAQEEVIDRFRQVAIGWIFKLDSLYGLDILSQPERVSLAAEGGSRLSLLWWSAQEVVELLRCPFFRPKELSLWRFVRRWFLEGAGSTLGEEAGEVEAMLLEALLWELLPPREQL</sequence>